<name>A0ABS8W9D7_9GAMM</name>
<sequence>MTKNKKLPSPLIVIALVILSLLLSASILGENARSEQVTKDYFNAIASMKYNQVEHYLSQNNMDMDQGFEHFFALETALQKHFNLAMNQAYLIEAKQESYWFPYFAANEVTVGVKLSSISQDDGETNSHYLSGLVQLVRESGRWRIKQLNLPTQVKADYLQTREMLASQQIVEIKPNQLILNQTELTLDTLDAIEQKLWLFQLNSALETVAKIKPE</sequence>
<gene>
    <name evidence="1" type="ORF">K6Y31_09695</name>
</gene>
<dbReference type="Proteomes" id="UP001201273">
    <property type="component" value="Unassembled WGS sequence"/>
</dbReference>
<dbReference type="RefSeq" id="WP_233052587.1">
    <property type="nucleotide sequence ID" value="NZ_JAIMJA010000008.1"/>
</dbReference>
<keyword evidence="2" id="KW-1185">Reference proteome</keyword>
<accession>A0ABS8W9D7</accession>
<proteinExistence type="predicted"/>
<comment type="caution">
    <text evidence="1">The sequence shown here is derived from an EMBL/GenBank/DDBJ whole genome shotgun (WGS) entry which is preliminary data.</text>
</comment>
<organism evidence="1 2">
    <name type="scientific">Motilimonas cestriensis</name>
    <dbReference type="NCBI Taxonomy" id="2742685"/>
    <lineage>
        <taxon>Bacteria</taxon>
        <taxon>Pseudomonadati</taxon>
        <taxon>Pseudomonadota</taxon>
        <taxon>Gammaproteobacteria</taxon>
        <taxon>Alteromonadales</taxon>
        <taxon>Alteromonadales genera incertae sedis</taxon>
        <taxon>Motilimonas</taxon>
    </lineage>
</organism>
<protein>
    <submittedName>
        <fullName evidence="1">Uncharacterized protein</fullName>
    </submittedName>
</protein>
<reference evidence="1 2" key="1">
    <citation type="journal article" date="2022" name="Environ. Microbiol. Rep.">
        <title>Eco-phylogenetic analyses reveal divergent evolution of vitamin B12 metabolism in the marine bacterial family 'Psychromonadaceae'.</title>
        <authorList>
            <person name="Jin X."/>
            <person name="Yang Y."/>
            <person name="Cao H."/>
            <person name="Gao B."/>
            <person name="Zhao Z."/>
        </authorList>
    </citation>
    <scope>NUCLEOTIDE SEQUENCE [LARGE SCALE GENOMIC DNA]</scope>
    <source>
        <strain evidence="1 2">MKS20</strain>
    </source>
</reference>
<evidence type="ECO:0000313" key="2">
    <source>
        <dbReference type="Proteomes" id="UP001201273"/>
    </source>
</evidence>
<evidence type="ECO:0000313" key="1">
    <source>
        <dbReference type="EMBL" id="MCE2595090.1"/>
    </source>
</evidence>
<dbReference type="EMBL" id="JAIMJA010000008">
    <property type="protein sequence ID" value="MCE2595090.1"/>
    <property type="molecule type" value="Genomic_DNA"/>
</dbReference>